<dbReference type="RefSeq" id="WP_307268001.1">
    <property type="nucleotide sequence ID" value="NZ_JAUSVX010000001.1"/>
</dbReference>
<comment type="subcellular location">
    <subcellularLocation>
        <location evidence="1">Periplasm</location>
    </subcellularLocation>
</comment>
<evidence type="ECO:0000256" key="3">
    <source>
        <dbReference type="ARBA" id="ARBA00022764"/>
    </source>
</evidence>
<organism evidence="5 6">
    <name type="scientific">Labrys wisconsinensis</name>
    <dbReference type="NCBI Taxonomy" id="425677"/>
    <lineage>
        <taxon>Bacteria</taxon>
        <taxon>Pseudomonadati</taxon>
        <taxon>Pseudomonadota</taxon>
        <taxon>Alphaproteobacteria</taxon>
        <taxon>Hyphomicrobiales</taxon>
        <taxon>Xanthobacteraceae</taxon>
        <taxon>Labrys</taxon>
    </lineage>
</organism>
<proteinExistence type="inferred from homology"/>
<dbReference type="Proteomes" id="UP001242480">
    <property type="component" value="Unassembled WGS sequence"/>
</dbReference>
<dbReference type="Pfam" id="PF01547">
    <property type="entry name" value="SBP_bac_1"/>
    <property type="match status" value="1"/>
</dbReference>
<evidence type="ECO:0000256" key="4">
    <source>
        <dbReference type="SAM" id="SignalP"/>
    </source>
</evidence>
<dbReference type="PANTHER" id="PTHR43649:SF12">
    <property type="entry name" value="DIACETYLCHITOBIOSE BINDING PROTEIN DASA"/>
    <property type="match status" value="1"/>
</dbReference>
<dbReference type="InterPro" id="IPR006059">
    <property type="entry name" value="SBP"/>
</dbReference>
<comment type="caution">
    <text evidence="5">The sequence shown here is derived from an EMBL/GenBank/DDBJ whole genome shotgun (WGS) entry which is preliminary data.</text>
</comment>
<dbReference type="PANTHER" id="PTHR43649">
    <property type="entry name" value="ARABINOSE-BINDING PROTEIN-RELATED"/>
    <property type="match status" value="1"/>
</dbReference>
<keyword evidence="3" id="KW-0574">Periplasm</keyword>
<gene>
    <name evidence="5" type="ORF">QO011_000801</name>
</gene>
<protein>
    <submittedName>
        <fullName evidence="5">Multiple sugar transport system substrate-binding protein</fullName>
    </submittedName>
</protein>
<dbReference type="SUPFAM" id="SSF53850">
    <property type="entry name" value="Periplasmic binding protein-like II"/>
    <property type="match status" value="1"/>
</dbReference>
<reference evidence="5 6" key="1">
    <citation type="submission" date="2023-07" db="EMBL/GenBank/DDBJ databases">
        <title>Genomic Encyclopedia of Type Strains, Phase IV (KMG-IV): sequencing the most valuable type-strain genomes for metagenomic binning, comparative biology and taxonomic classification.</title>
        <authorList>
            <person name="Goeker M."/>
        </authorList>
    </citation>
    <scope>NUCLEOTIDE SEQUENCE [LARGE SCALE GENOMIC DNA]</scope>
    <source>
        <strain evidence="5 6">DSM 19619</strain>
    </source>
</reference>
<dbReference type="InterPro" id="IPR050490">
    <property type="entry name" value="Bact_solute-bd_prot1"/>
</dbReference>
<keyword evidence="4" id="KW-0732">Signal</keyword>
<evidence type="ECO:0000256" key="2">
    <source>
        <dbReference type="ARBA" id="ARBA00008520"/>
    </source>
</evidence>
<feature type="signal peptide" evidence="4">
    <location>
        <begin position="1"/>
        <end position="26"/>
    </location>
</feature>
<evidence type="ECO:0000313" key="6">
    <source>
        <dbReference type="Proteomes" id="UP001242480"/>
    </source>
</evidence>
<keyword evidence="5" id="KW-0762">Sugar transport</keyword>
<dbReference type="Gene3D" id="3.40.190.10">
    <property type="entry name" value="Periplasmic binding protein-like II"/>
    <property type="match status" value="2"/>
</dbReference>
<dbReference type="EMBL" id="JAUSVX010000001">
    <property type="protein sequence ID" value="MDQ0467806.1"/>
    <property type="molecule type" value="Genomic_DNA"/>
</dbReference>
<keyword evidence="5" id="KW-0813">Transport</keyword>
<accession>A0ABU0J2L9</accession>
<evidence type="ECO:0000256" key="1">
    <source>
        <dbReference type="ARBA" id="ARBA00004418"/>
    </source>
</evidence>
<name>A0ABU0J2L9_9HYPH</name>
<feature type="chain" id="PRO_5045645515" evidence="4">
    <location>
        <begin position="27"/>
        <end position="422"/>
    </location>
</feature>
<sequence>MHLTRSRLIPALAAAFLTTTSAIALADDAKPFAGQSISVLLPSPQDATMAADFEKATGIKLDLQTASWDDVSVKVSTALLAGTAPADVTEFDWSWTGQFAATGWYLPLNDIVDKATVEDIKGSTIFTVNGNLLAVPYTNDFRVMLVNKKHFADAGVTTMPKTLDELVAAAKAVKAKGIVKYPIGLPLSATEGASTSWYLLTKAFGGDLFDKDMKPLFTAPDSAGHKAMAFELMLLKEGLVDPASTGLKDSEINEAVFGKGLTSIMISGEPGRLGAFNDPANSPVAGQVEAIPVATASGKTRSFGLLEGLGIPKNAANPEAAKVFVKWMTTREFQIHNYGNGVLPTRTSALADLQQQGKLVSGAALVEQAPTVEALFPAGTPTWYPQFSLAVNTSINSAAKGEITVDQAMQRIADAAAEAMKQ</sequence>
<comment type="similarity">
    <text evidence="2">Belongs to the bacterial solute-binding protein 1 family.</text>
</comment>
<evidence type="ECO:0000313" key="5">
    <source>
        <dbReference type="EMBL" id="MDQ0467806.1"/>
    </source>
</evidence>
<keyword evidence="6" id="KW-1185">Reference proteome</keyword>